<dbReference type="AlphaFoldDB" id="A0A382GT30"/>
<evidence type="ECO:0000313" key="1">
    <source>
        <dbReference type="EMBL" id="SVB78266.1"/>
    </source>
</evidence>
<sequence length="37" mass="4265">MKLGEMTGPEEVIARLERRLRTAYINFVLRDSTLSPT</sequence>
<gene>
    <name evidence="1" type="ORF">METZ01_LOCUS231120</name>
</gene>
<name>A0A382GT30_9ZZZZ</name>
<dbReference type="EMBL" id="UINC01057285">
    <property type="protein sequence ID" value="SVB78266.1"/>
    <property type="molecule type" value="Genomic_DNA"/>
</dbReference>
<accession>A0A382GT30</accession>
<feature type="non-terminal residue" evidence="1">
    <location>
        <position position="37"/>
    </location>
</feature>
<organism evidence="1">
    <name type="scientific">marine metagenome</name>
    <dbReference type="NCBI Taxonomy" id="408172"/>
    <lineage>
        <taxon>unclassified sequences</taxon>
        <taxon>metagenomes</taxon>
        <taxon>ecological metagenomes</taxon>
    </lineage>
</organism>
<reference evidence="1" key="1">
    <citation type="submission" date="2018-05" db="EMBL/GenBank/DDBJ databases">
        <authorList>
            <person name="Lanie J.A."/>
            <person name="Ng W.-L."/>
            <person name="Kazmierczak K.M."/>
            <person name="Andrzejewski T.M."/>
            <person name="Davidsen T.M."/>
            <person name="Wayne K.J."/>
            <person name="Tettelin H."/>
            <person name="Glass J.I."/>
            <person name="Rusch D."/>
            <person name="Podicherti R."/>
            <person name="Tsui H.-C.T."/>
            <person name="Winkler M.E."/>
        </authorList>
    </citation>
    <scope>NUCLEOTIDE SEQUENCE</scope>
</reference>
<proteinExistence type="predicted"/>
<protein>
    <submittedName>
        <fullName evidence="1">Uncharacterized protein</fullName>
    </submittedName>
</protein>